<dbReference type="GeneID" id="108564431"/>
<evidence type="ECO:0000256" key="1">
    <source>
        <dbReference type="SAM" id="SignalP"/>
    </source>
</evidence>
<feature type="signal peptide" evidence="1">
    <location>
        <begin position="1"/>
        <end position="19"/>
    </location>
</feature>
<proteinExistence type="predicted"/>
<name>A0ABM1MWL7_NICVS</name>
<accession>A0ABM1MWL7</accession>
<keyword evidence="2" id="KW-1185">Reference proteome</keyword>
<organism evidence="2 3">
    <name type="scientific">Nicrophorus vespilloides</name>
    <name type="common">Boreal carrion beetle</name>
    <dbReference type="NCBI Taxonomy" id="110193"/>
    <lineage>
        <taxon>Eukaryota</taxon>
        <taxon>Metazoa</taxon>
        <taxon>Ecdysozoa</taxon>
        <taxon>Arthropoda</taxon>
        <taxon>Hexapoda</taxon>
        <taxon>Insecta</taxon>
        <taxon>Pterygota</taxon>
        <taxon>Neoptera</taxon>
        <taxon>Endopterygota</taxon>
        <taxon>Coleoptera</taxon>
        <taxon>Polyphaga</taxon>
        <taxon>Staphyliniformia</taxon>
        <taxon>Silphidae</taxon>
        <taxon>Nicrophorinae</taxon>
        <taxon>Nicrophorus</taxon>
    </lineage>
</organism>
<protein>
    <submittedName>
        <fullName evidence="3">Uncharacterized protein LOC108564431</fullName>
    </submittedName>
</protein>
<sequence length="250" mass="28894">MAFKFLIVMITTVVSVSVAKPIMVSFGTNHGPIIAPTVSSSTANPLAPRSAPAVYEKIEDDVPNTFHYKAPTPHQYRKQILSHKPNPNLILGTPLDIKFTPALQKYDIYNRKSKFAKAIGLDYTGPQYFEVQQYEVDKIARQVENKSQSSSQHFVQQYTTQRRYDNQEPKVQNAQQVKQVVYQVHEPQNSVSSYQYNFNKNNNQYVPEIGVIYSSGLRYYVPQIVYYNQEENENSVYDKSEPKYYHHRPQ</sequence>
<reference evidence="3" key="1">
    <citation type="submission" date="2025-08" db="UniProtKB">
        <authorList>
            <consortium name="RefSeq"/>
        </authorList>
    </citation>
    <scope>IDENTIFICATION</scope>
    <source>
        <tissue evidence="3">Whole Larva</tissue>
    </source>
</reference>
<gene>
    <name evidence="3" type="primary">LOC108564431</name>
</gene>
<keyword evidence="1" id="KW-0732">Signal</keyword>
<dbReference type="Proteomes" id="UP000695000">
    <property type="component" value="Unplaced"/>
</dbReference>
<evidence type="ECO:0000313" key="2">
    <source>
        <dbReference type="Proteomes" id="UP000695000"/>
    </source>
</evidence>
<dbReference type="RefSeq" id="XP_017778967.1">
    <property type="nucleotide sequence ID" value="XM_017923478.1"/>
</dbReference>
<evidence type="ECO:0000313" key="3">
    <source>
        <dbReference type="RefSeq" id="XP_017778967.1"/>
    </source>
</evidence>
<feature type="chain" id="PRO_5047158552" evidence="1">
    <location>
        <begin position="20"/>
        <end position="250"/>
    </location>
</feature>